<dbReference type="Gene3D" id="3.40.462.20">
    <property type="match status" value="1"/>
</dbReference>
<dbReference type="PANTHER" id="PTHR42973:SF17">
    <property type="entry name" value="OXIDASE, PUTATIVE (AFU_ORTHOLOGUE AFUA_6G14340)-RELATED"/>
    <property type="match status" value="1"/>
</dbReference>
<comment type="similarity">
    <text evidence="1">Belongs to the oxygen-dependent FAD-linked oxidoreductase family.</text>
</comment>
<evidence type="ECO:0000313" key="6">
    <source>
        <dbReference type="EMBL" id="KAF7371028.1"/>
    </source>
</evidence>
<evidence type="ECO:0000259" key="5">
    <source>
        <dbReference type="PROSITE" id="PS51387"/>
    </source>
</evidence>
<protein>
    <submittedName>
        <fullName evidence="6">Reticuline oxidase</fullName>
    </submittedName>
</protein>
<dbReference type="PANTHER" id="PTHR42973">
    <property type="entry name" value="BINDING OXIDOREDUCTASE, PUTATIVE (AFU_ORTHOLOGUE AFUA_1G17690)-RELATED"/>
    <property type="match status" value="1"/>
</dbReference>
<proteinExistence type="inferred from homology"/>
<dbReference type="OrthoDB" id="415825at2759"/>
<sequence length="465" mass="49825">MGNSQSLPPASQAGSPLQLCLSNVFPSSTGSVSYPQDIFYQSADVKVYNQHIPITPAAVTRPTTSEEISKIVQCAVASGVKVQARSGGHSYGNYGIGGQDNAVVVDMVNFQIFSMNTSTWEATVGAGTLLGDLTTRLHNAGGRAIAYGTSPQIGIGGHATIGGLGRFLANGAWRLIMSSRSRLSWLTAMKGAAASFGIATEFVFLTYPEPTTMTQYSYKIELGKHADMASTFATWQSLIADPALDRKLASQVTIFELTMIISGTYFGTEQEYRALNFEQQLTRTQNATVLTVVSDDWLGVVDNWAEEALLALSGGLPAAFYSKSLTFSPNNLIPGKGVQNLFNYFDNADKGTPFAIFDLEGGAVNDVSQDATAFAHRDTLFYMQSYAVGLGTLSNTTIAFLTGLSNTITDSMPGVQFGAYPGYVDPLLKDGPLEYWGGNLVRLQQIKEARDPGDLFHNPQSVPVA</sequence>
<dbReference type="Proteomes" id="UP000623467">
    <property type="component" value="Unassembled WGS sequence"/>
</dbReference>
<dbReference type="Pfam" id="PF08031">
    <property type="entry name" value="BBE"/>
    <property type="match status" value="1"/>
</dbReference>
<dbReference type="InterPro" id="IPR006093">
    <property type="entry name" value="Oxy_OxRdtase_FAD_BS"/>
</dbReference>
<dbReference type="AlphaFoldDB" id="A0A8H6Z1R3"/>
<dbReference type="EMBL" id="JACAZH010000004">
    <property type="protein sequence ID" value="KAF7371028.1"/>
    <property type="molecule type" value="Genomic_DNA"/>
</dbReference>
<keyword evidence="4" id="KW-0560">Oxidoreductase</keyword>
<reference evidence="6" key="1">
    <citation type="submission" date="2020-05" db="EMBL/GenBank/DDBJ databases">
        <title>Mycena genomes resolve the evolution of fungal bioluminescence.</title>
        <authorList>
            <person name="Tsai I.J."/>
        </authorList>
    </citation>
    <scope>NUCLEOTIDE SEQUENCE</scope>
    <source>
        <strain evidence="6">160909Yilan</strain>
    </source>
</reference>
<evidence type="ECO:0000256" key="4">
    <source>
        <dbReference type="ARBA" id="ARBA00023002"/>
    </source>
</evidence>
<dbReference type="Gene3D" id="3.30.43.10">
    <property type="entry name" value="Uridine Diphospho-n-acetylenolpyruvylglucosamine Reductase, domain 2"/>
    <property type="match status" value="1"/>
</dbReference>
<dbReference type="InterPro" id="IPR036318">
    <property type="entry name" value="FAD-bd_PCMH-like_sf"/>
</dbReference>
<dbReference type="PROSITE" id="PS00862">
    <property type="entry name" value="OX2_COVAL_FAD"/>
    <property type="match status" value="1"/>
</dbReference>
<organism evidence="6 7">
    <name type="scientific">Mycena sanguinolenta</name>
    <dbReference type="NCBI Taxonomy" id="230812"/>
    <lineage>
        <taxon>Eukaryota</taxon>
        <taxon>Fungi</taxon>
        <taxon>Dikarya</taxon>
        <taxon>Basidiomycota</taxon>
        <taxon>Agaricomycotina</taxon>
        <taxon>Agaricomycetes</taxon>
        <taxon>Agaricomycetidae</taxon>
        <taxon>Agaricales</taxon>
        <taxon>Marasmiineae</taxon>
        <taxon>Mycenaceae</taxon>
        <taxon>Mycena</taxon>
    </lineage>
</organism>
<name>A0A8H6Z1R3_9AGAR</name>
<comment type="caution">
    <text evidence="6">The sequence shown here is derived from an EMBL/GenBank/DDBJ whole genome shotgun (WGS) entry which is preliminary data.</text>
</comment>
<evidence type="ECO:0000256" key="3">
    <source>
        <dbReference type="ARBA" id="ARBA00022827"/>
    </source>
</evidence>
<dbReference type="Gene3D" id="3.30.465.10">
    <property type="match status" value="1"/>
</dbReference>
<keyword evidence="3" id="KW-0274">FAD</keyword>
<gene>
    <name evidence="6" type="ORF">MSAN_00737000</name>
</gene>
<feature type="domain" description="FAD-binding PCMH-type" evidence="5">
    <location>
        <begin position="52"/>
        <end position="243"/>
    </location>
</feature>
<dbReference type="InterPro" id="IPR050416">
    <property type="entry name" value="FAD-linked_Oxidoreductase"/>
</dbReference>
<keyword evidence="7" id="KW-1185">Reference proteome</keyword>
<dbReference type="SUPFAM" id="SSF56176">
    <property type="entry name" value="FAD-binding/transporter-associated domain-like"/>
    <property type="match status" value="1"/>
</dbReference>
<dbReference type="GO" id="GO:0071949">
    <property type="term" value="F:FAD binding"/>
    <property type="evidence" value="ECO:0007669"/>
    <property type="project" value="InterPro"/>
</dbReference>
<evidence type="ECO:0000256" key="2">
    <source>
        <dbReference type="ARBA" id="ARBA00022630"/>
    </source>
</evidence>
<dbReference type="GO" id="GO:0016491">
    <property type="term" value="F:oxidoreductase activity"/>
    <property type="evidence" value="ECO:0007669"/>
    <property type="project" value="UniProtKB-KW"/>
</dbReference>
<dbReference type="Pfam" id="PF01565">
    <property type="entry name" value="FAD_binding_4"/>
    <property type="match status" value="1"/>
</dbReference>
<dbReference type="InterPro" id="IPR006094">
    <property type="entry name" value="Oxid_FAD_bind_N"/>
</dbReference>
<accession>A0A8H6Z1R3</accession>
<keyword evidence="2" id="KW-0285">Flavoprotein</keyword>
<evidence type="ECO:0000313" key="7">
    <source>
        <dbReference type="Proteomes" id="UP000623467"/>
    </source>
</evidence>
<evidence type="ECO:0000256" key="1">
    <source>
        <dbReference type="ARBA" id="ARBA00005466"/>
    </source>
</evidence>
<dbReference type="InterPro" id="IPR016167">
    <property type="entry name" value="FAD-bd_PCMH_sub1"/>
</dbReference>
<dbReference type="PROSITE" id="PS51387">
    <property type="entry name" value="FAD_PCMH"/>
    <property type="match status" value="1"/>
</dbReference>
<dbReference type="InterPro" id="IPR016169">
    <property type="entry name" value="FAD-bd_PCMH_sub2"/>
</dbReference>
<dbReference type="InterPro" id="IPR016166">
    <property type="entry name" value="FAD-bd_PCMH"/>
</dbReference>
<dbReference type="InterPro" id="IPR012951">
    <property type="entry name" value="BBE"/>
</dbReference>